<dbReference type="GO" id="GO:0005737">
    <property type="term" value="C:cytoplasm"/>
    <property type="evidence" value="ECO:0007669"/>
    <property type="project" value="TreeGrafter"/>
</dbReference>
<dbReference type="EMBL" id="LCWV01000008">
    <property type="protein sequence ID" value="PWI71116.1"/>
    <property type="molecule type" value="Genomic_DNA"/>
</dbReference>
<evidence type="ECO:0000256" key="3">
    <source>
        <dbReference type="ARBA" id="ARBA00022630"/>
    </source>
</evidence>
<evidence type="ECO:0000259" key="6">
    <source>
        <dbReference type="Pfam" id="PF01266"/>
    </source>
</evidence>
<dbReference type="Pfam" id="PF01266">
    <property type="entry name" value="DAO"/>
    <property type="match status" value="1"/>
</dbReference>
<evidence type="ECO:0000313" key="8">
    <source>
        <dbReference type="Proteomes" id="UP000245956"/>
    </source>
</evidence>
<dbReference type="InterPro" id="IPR023209">
    <property type="entry name" value="DAO"/>
</dbReference>
<dbReference type="PANTHER" id="PTHR11530:SF26">
    <property type="entry name" value="FAD DEPENDENT OXIDOREDUCTASE SUPERFAMILY (AFU_ORTHOLOGUE AFUA_5G13940)"/>
    <property type="match status" value="1"/>
</dbReference>
<proteinExistence type="inferred from homology"/>
<dbReference type="GO" id="GO:0019478">
    <property type="term" value="P:D-amino acid catabolic process"/>
    <property type="evidence" value="ECO:0007669"/>
    <property type="project" value="TreeGrafter"/>
</dbReference>
<dbReference type="Proteomes" id="UP000245956">
    <property type="component" value="Unassembled WGS sequence"/>
</dbReference>
<name>A0A2U3E9C8_PURLI</name>
<dbReference type="SUPFAM" id="SSF51971">
    <property type="entry name" value="Nucleotide-binding domain"/>
    <property type="match status" value="1"/>
</dbReference>
<evidence type="ECO:0000313" key="7">
    <source>
        <dbReference type="EMBL" id="PWI71116.1"/>
    </source>
</evidence>
<dbReference type="PANTHER" id="PTHR11530">
    <property type="entry name" value="D-AMINO ACID OXIDASE"/>
    <property type="match status" value="1"/>
</dbReference>
<comment type="similarity">
    <text evidence="2">Belongs to the DAMOX/DASOX family.</text>
</comment>
<dbReference type="SUPFAM" id="SSF54373">
    <property type="entry name" value="FAD-linked reductases, C-terminal domain"/>
    <property type="match status" value="1"/>
</dbReference>
<dbReference type="GO" id="GO:0003884">
    <property type="term" value="F:D-amino-acid oxidase activity"/>
    <property type="evidence" value="ECO:0007669"/>
    <property type="project" value="InterPro"/>
</dbReference>
<protein>
    <submittedName>
        <fullName evidence="7">FAD dependent oxidoreductase superfamily</fullName>
    </submittedName>
</protein>
<comment type="caution">
    <text evidence="7">The sequence shown here is derived from an EMBL/GenBank/DDBJ whole genome shotgun (WGS) entry which is preliminary data.</text>
</comment>
<dbReference type="Gene3D" id="3.30.9.10">
    <property type="entry name" value="D-Amino Acid Oxidase, subunit A, domain 2"/>
    <property type="match status" value="1"/>
</dbReference>
<keyword evidence="5" id="KW-0560">Oxidoreductase</keyword>
<reference evidence="7 8" key="1">
    <citation type="journal article" date="2016" name="Front. Microbiol.">
        <title>Genome and transcriptome sequences reveal the specific parasitism of the nematophagous Purpureocillium lilacinum 36-1.</title>
        <authorList>
            <person name="Xie J."/>
            <person name="Li S."/>
            <person name="Mo C."/>
            <person name="Xiao X."/>
            <person name="Peng D."/>
            <person name="Wang G."/>
            <person name="Xiao Y."/>
        </authorList>
    </citation>
    <scope>NUCLEOTIDE SEQUENCE [LARGE SCALE GENOMIC DNA]</scope>
    <source>
        <strain evidence="7 8">36-1</strain>
    </source>
</reference>
<comment type="cofactor">
    <cofactor evidence="1">
        <name>FAD</name>
        <dbReference type="ChEBI" id="CHEBI:57692"/>
    </cofactor>
</comment>
<keyword evidence="4" id="KW-0274">FAD</keyword>
<evidence type="ECO:0000256" key="2">
    <source>
        <dbReference type="ARBA" id="ARBA00006730"/>
    </source>
</evidence>
<dbReference type="AlphaFoldDB" id="A0A2U3E9C8"/>
<sequence length="516" mass="56117">MDCATSATQCRTCWLCIHSPIVAYLDLTTSTSASRAAELPEMDAASIGPLRHKTSLWPRTTISFVQLFDFDSISTSRRGCVVLLSPDAFVTKQRRSDGRSNAETRSPLEDAPELTWVSSGLGRRVTLALPKNPVPRSRQPTSACSIVHSCNPLGGKNRQWSESMSPAGVLGLTTALELAKQGHGVTVLAKDLPGDWTIDYASPKAGAHFRPTAVTNAREAFENTLMHETYAKLGEICRTESTSGVEFVPAVEYFDTELCPRDLEMFSAWPQFRVLDPSELPQSSTIKSGLTYSAWVLNSPVYLVWLQRRAEAHGAVFFREQLTSVEEAFFLAANHNPTLPPPCAVVNASGMGFGDPKCFPSRGQFILISNEYDRTISHHSADGNATVIIPRPLGGGTVIGGTKEPHNWSPLNSDAAVEEILRRVSSLCPDLLQPIPGSPDAAPALDCQEAYIGRRPMRKGGLRLETEFIDLVTTGRTGLDTETSRLPLVHCYGAGPSGYKISWGAAQRVTEMVNSL</sequence>
<dbReference type="GO" id="GO:0071949">
    <property type="term" value="F:FAD binding"/>
    <property type="evidence" value="ECO:0007669"/>
    <property type="project" value="InterPro"/>
</dbReference>
<accession>A0A2U3E9C8</accession>
<evidence type="ECO:0000256" key="5">
    <source>
        <dbReference type="ARBA" id="ARBA00023002"/>
    </source>
</evidence>
<gene>
    <name evidence="7" type="ORF">PCL_12484</name>
</gene>
<feature type="domain" description="FAD dependent oxidoreductase" evidence="6">
    <location>
        <begin position="167"/>
        <end position="512"/>
    </location>
</feature>
<dbReference type="InterPro" id="IPR006076">
    <property type="entry name" value="FAD-dep_OxRdtase"/>
</dbReference>
<evidence type="ECO:0000256" key="4">
    <source>
        <dbReference type="ARBA" id="ARBA00022827"/>
    </source>
</evidence>
<keyword evidence="3" id="KW-0285">Flavoprotein</keyword>
<organism evidence="7 8">
    <name type="scientific">Purpureocillium lilacinum</name>
    <name type="common">Paecilomyces lilacinus</name>
    <dbReference type="NCBI Taxonomy" id="33203"/>
    <lineage>
        <taxon>Eukaryota</taxon>
        <taxon>Fungi</taxon>
        <taxon>Dikarya</taxon>
        <taxon>Ascomycota</taxon>
        <taxon>Pezizomycotina</taxon>
        <taxon>Sordariomycetes</taxon>
        <taxon>Hypocreomycetidae</taxon>
        <taxon>Hypocreales</taxon>
        <taxon>Ophiocordycipitaceae</taxon>
        <taxon>Purpureocillium</taxon>
    </lineage>
</organism>
<evidence type="ECO:0000256" key="1">
    <source>
        <dbReference type="ARBA" id="ARBA00001974"/>
    </source>
</evidence>
<dbReference type="Gene3D" id="3.40.50.720">
    <property type="entry name" value="NAD(P)-binding Rossmann-like Domain"/>
    <property type="match status" value="1"/>
</dbReference>